<evidence type="ECO:0000256" key="1">
    <source>
        <dbReference type="ARBA" id="ARBA00022723"/>
    </source>
</evidence>
<proteinExistence type="predicted"/>
<gene>
    <name evidence="4" type="ORF">SAMN04487943_101621</name>
</gene>
<dbReference type="InterPro" id="IPR032506">
    <property type="entry name" value="SGSH_C"/>
</dbReference>
<name>A0A1I4HSQ7_9BACI</name>
<dbReference type="GO" id="GO:0005737">
    <property type="term" value="C:cytoplasm"/>
    <property type="evidence" value="ECO:0007669"/>
    <property type="project" value="TreeGrafter"/>
</dbReference>
<dbReference type="Pfam" id="PF16347">
    <property type="entry name" value="SGSH_C"/>
    <property type="match status" value="1"/>
</dbReference>
<dbReference type="Gene3D" id="3.40.720.10">
    <property type="entry name" value="Alkaline Phosphatase, subunit A"/>
    <property type="match status" value="1"/>
</dbReference>
<protein>
    <recommendedName>
        <fullName evidence="3">N-sulphoglucosamine sulphohydrolase C-terminal domain-containing protein</fullName>
    </recommendedName>
</protein>
<evidence type="ECO:0000256" key="2">
    <source>
        <dbReference type="ARBA" id="ARBA00022801"/>
    </source>
</evidence>
<evidence type="ECO:0000313" key="4">
    <source>
        <dbReference type="EMBL" id="SFL45182.1"/>
    </source>
</evidence>
<dbReference type="STRING" id="334253.SAMN04487943_101621"/>
<sequence>MVSLIDFAPTLLDAAGITVPNELSGQSFLPLVNNKDTEWKNEVFIQISESQVGRAIRTKRWKYSVSNLSIDPVEHDKASIYQEEFLYYLEADPYELTNLIELKSHSKVKEHLRESLVDYILKVEGETLVIQSVTEMESGQRKVLFKEIDY</sequence>
<dbReference type="InterPro" id="IPR017850">
    <property type="entry name" value="Alkaline_phosphatase_core_sf"/>
</dbReference>
<accession>A0A1I4HSQ7</accession>
<keyword evidence="2" id="KW-0378">Hydrolase</keyword>
<evidence type="ECO:0000259" key="3">
    <source>
        <dbReference type="Pfam" id="PF16347"/>
    </source>
</evidence>
<keyword evidence="1" id="KW-0479">Metal-binding</keyword>
<dbReference type="GO" id="GO:0008484">
    <property type="term" value="F:sulfuric ester hydrolase activity"/>
    <property type="evidence" value="ECO:0007669"/>
    <property type="project" value="TreeGrafter"/>
</dbReference>
<dbReference type="SUPFAM" id="SSF53649">
    <property type="entry name" value="Alkaline phosphatase-like"/>
    <property type="match status" value="1"/>
</dbReference>
<dbReference type="Proteomes" id="UP000198565">
    <property type="component" value="Unassembled WGS sequence"/>
</dbReference>
<feature type="domain" description="N-sulphoglucosamine sulphohydrolase C-terminal" evidence="3">
    <location>
        <begin position="1"/>
        <end position="118"/>
    </location>
</feature>
<organism evidence="4 5">
    <name type="scientific">Gracilibacillus orientalis</name>
    <dbReference type="NCBI Taxonomy" id="334253"/>
    <lineage>
        <taxon>Bacteria</taxon>
        <taxon>Bacillati</taxon>
        <taxon>Bacillota</taxon>
        <taxon>Bacilli</taxon>
        <taxon>Bacillales</taxon>
        <taxon>Bacillaceae</taxon>
        <taxon>Gracilibacillus</taxon>
    </lineage>
</organism>
<keyword evidence="5" id="KW-1185">Reference proteome</keyword>
<reference evidence="5" key="1">
    <citation type="submission" date="2016-10" db="EMBL/GenBank/DDBJ databases">
        <authorList>
            <person name="Varghese N."/>
            <person name="Submissions S."/>
        </authorList>
    </citation>
    <scope>NUCLEOTIDE SEQUENCE [LARGE SCALE GENOMIC DNA]</scope>
    <source>
        <strain evidence="5">CGMCC 1.4250</strain>
    </source>
</reference>
<dbReference type="GO" id="GO:0046872">
    <property type="term" value="F:metal ion binding"/>
    <property type="evidence" value="ECO:0007669"/>
    <property type="project" value="UniProtKB-KW"/>
</dbReference>
<evidence type="ECO:0000313" key="5">
    <source>
        <dbReference type="Proteomes" id="UP000198565"/>
    </source>
</evidence>
<dbReference type="PANTHER" id="PTHR45953:SF1">
    <property type="entry name" value="IDURONATE 2-SULFATASE"/>
    <property type="match status" value="1"/>
</dbReference>
<dbReference type="PANTHER" id="PTHR45953">
    <property type="entry name" value="IDURONATE 2-SULFATASE"/>
    <property type="match status" value="1"/>
</dbReference>
<dbReference type="EMBL" id="FOTR01000001">
    <property type="protein sequence ID" value="SFL45182.1"/>
    <property type="molecule type" value="Genomic_DNA"/>
</dbReference>
<dbReference type="AlphaFoldDB" id="A0A1I4HSQ7"/>